<comment type="caution">
    <text evidence="2">The sequence shown here is derived from an EMBL/GenBank/DDBJ whole genome shotgun (WGS) entry which is preliminary data.</text>
</comment>
<sequence>MSRVDRRIRVTGARREVIDTDQLAALLLRVARRVARERDQADAGGAAAPDSDSGDGEGATA</sequence>
<feature type="region of interest" description="Disordered" evidence="1">
    <location>
        <begin position="37"/>
        <end position="61"/>
    </location>
</feature>
<accession>A0ABP4RYR3</accession>
<evidence type="ECO:0000256" key="1">
    <source>
        <dbReference type="SAM" id="MobiDB-lite"/>
    </source>
</evidence>
<keyword evidence="3" id="KW-1185">Reference proteome</keyword>
<evidence type="ECO:0000313" key="3">
    <source>
        <dbReference type="Proteomes" id="UP001499851"/>
    </source>
</evidence>
<gene>
    <name evidence="2" type="ORF">GCM10009830_05560</name>
</gene>
<reference evidence="3" key="1">
    <citation type="journal article" date="2019" name="Int. J. Syst. Evol. Microbiol.">
        <title>The Global Catalogue of Microorganisms (GCM) 10K type strain sequencing project: providing services to taxonomists for standard genome sequencing and annotation.</title>
        <authorList>
            <consortium name="The Broad Institute Genomics Platform"/>
            <consortium name="The Broad Institute Genome Sequencing Center for Infectious Disease"/>
            <person name="Wu L."/>
            <person name="Ma J."/>
        </authorList>
    </citation>
    <scope>NUCLEOTIDE SEQUENCE [LARGE SCALE GENOMIC DNA]</scope>
    <source>
        <strain evidence="3">JCM 16001</strain>
    </source>
</reference>
<protein>
    <submittedName>
        <fullName evidence="2">Uncharacterized protein</fullName>
    </submittedName>
</protein>
<proteinExistence type="predicted"/>
<evidence type="ECO:0000313" key="2">
    <source>
        <dbReference type="EMBL" id="GAA1663092.1"/>
    </source>
</evidence>
<feature type="compositionally biased region" description="Low complexity" evidence="1">
    <location>
        <begin position="42"/>
        <end position="51"/>
    </location>
</feature>
<dbReference type="EMBL" id="BAAAQF010000002">
    <property type="protein sequence ID" value="GAA1663092.1"/>
    <property type="molecule type" value="Genomic_DNA"/>
</dbReference>
<organism evidence="2 3">
    <name type="scientific">Glycomyces endophyticus</name>
    <dbReference type="NCBI Taxonomy" id="480996"/>
    <lineage>
        <taxon>Bacteria</taxon>
        <taxon>Bacillati</taxon>
        <taxon>Actinomycetota</taxon>
        <taxon>Actinomycetes</taxon>
        <taxon>Glycomycetales</taxon>
        <taxon>Glycomycetaceae</taxon>
        <taxon>Glycomyces</taxon>
    </lineage>
</organism>
<name>A0ABP4RYR3_9ACTN</name>
<dbReference type="Proteomes" id="UP001499851">
    <property type="component" value="Unassembled WGS sequence"/>
</dbReference>